<evidence type="ECO:0000256" key="2">
    <source>
        <dbReference type="SAM" id="Phobius"/>
    </source>
</evidence>
<dbReference type="EMBL" id="ML976663">
    <property type="protein sequence ID" value="KAF1977355.1"/>
    <property type="molecule type" value="Genomic_DNA"/>
</dbReference>
<feature type="transmembrane region" description="Helical" evidence="2">
    <location>
        <begin position="14"/>
        <end position="35"/>
    </location>
</feature>
<keyword evidence="2" id="KW-0812">Transmembrane</keyword>
<keyword evidence="2" id="KW-1133">Transmembrane helix</keyword>
<reference evidence="3" key="1">
    <citation type="journal article" date="2020" name="Stud. Mycol.">
        <title>101 Dothideomycetes genomes: a test case for predicting lifestyles and emergence of pathogens.</title>
        <authorList>
            <person name="Haridas S."/>
            <person name="Albert R."/>
            <person name="Binder M."/>
            <person name="Bloem J."/>
            <person name="Labutti K."/>
            <person name="Salamov A."/>
            <person name="Andreopoulos B."/>
            <person name="Baker S."/>
            <person name="Barry K."/>
            <person name="Bills G."/>
            <person name="Bluhm B."/>
            <person name="Cannon C."/>
            <person name="Castanera R."/>
            <person name="Culley D."/>
            <person name="Daum C."/>
            <person name="Ezra D."/>
            <person name="Gonzalez J."/>
            <person name="Henrissat B."/>
            <person name="Kuo A."/>
            <person name="Liang C."/>
            <person name="Lipzen A."/>
            <person name="Lutzoni F."/>
            <person name="Magnuson J."/>
            <person name="Mondo S."/>
            <person name="Nolan M."/>
            <person name="Ohm R."/>
            <person name="Pangilinan J."/>
            <person name="Park H.-J."/>
            <person name="Ramirez L."/>
            <person name="Alfaro M."/>
            <person name="Sun H."/>
            <person name="Tritt A."/>
            <person name="Yoshinaga Y."/>
            <person name="Zwiers L.-H."/>
            <person name="Turgeon B."/>
            <person name="Goodwin S."/>
            <person name="Spatafora J."/>
            <person name="Crous P."/>
            <person name="Grigoriev I."/>
        </authorList>
    </citation>
    <scope>NUCLEOTIDE SEQUENCE</scope>
    <source>
        <strain evidence="3">CBS 107.79</strain>
    </source>
</reference>
<accession>A0A6A5VK60</accession>
<evidence type="ECO:0000313" key="3">
    <source>
        <dbReference type="EMBL" id="KAF1977355.1"/>
    </source>
</evidence>
<feature type="region of interest" description="Disordered" evidence="1">
    <location>
        <begin position="49"/>
        <end position="69"/>
    </location>
</feature>
<evidence type="ECO:0000256" key="1">
    <source>
        <dbReference type="SAM" id="MobiDB-lite"/>
    </source>
</evidence>
<proteinExistence type="predicted"/>
<keyword evidence="4" id="KW-1185">Reference proteome</keyword>
<protein>
    <submittedName>
        <fullName evidence="3">Uncharacterized protein</fullName>
    </submittedName>
</protein>
<gene>
    <name evidence="3" type="ORF">BU23DRAFT_295094</name>
</gene>
<keyword evidence="2" id="KW-0472">Membrane</keyword>
<organism evidence="3 4">
    <name type="scientific">Bimuria novae-zelandiae CBS 107.79</name>
    <dbReference type="NCBI Taxonomy" id="1447943"/>
    <lineage>
        <taxon>Eukaryota</taxon>
        <taxon>Fungi</taxon>
        <taxon>Dikarya</taxon>
        <taxon>Ascomycota</taxon>
        <taxon>Pezizomycotina</taxon>
        <taxon>Dothideomycetes</taxon>
        <taxon>Pleosporomycetidae</taxon>
        <taxon>Pleosporales</taxon>
        <taxon>Massarineae</taxon>
        <taxon>Didymosphaeriaceae</taxon>
        <taxon>Bimuria</taxon>
    </lineage>
</organism>
<dbReference type="Proteomes" id="UP000800036">
    <property type="component" value="Unassembled WGS sequence"/>
</dbReference>
<name>A0A6A5VK60_9PLEO</name>
<dbReference type="AlphaFoldDB" id="A0A6A5VK60"/>
<sequence length="69" mass="7996">MCYRYHRSVLCSRYLLITTVRLFTLSLVDLLAISIDTHETMVLPNLQPHQNRSSSVRAGKVWQTTSDRC</sequence>
<evidence type="ECO:0000313" key="4">
    <source>
        <dbReference type="Proteomes" id="UP000800036"/>
    </source>
</evidence>